<feature type="domain" description="HTH lysR-type" evidence="5">
    <location>
        <begin position="1"/>
        <end position="57"/>
    </location>
</feature>
<dbReference type="PANTHER" id="PTHR30126:SF40">
    <property type="entry name" value="HTH-TYPE TRANSCRIPTIONAL REGULATOR GLTR"/>
    <property type="match status" value="1"/>
</dbReference>
<dbReference type="InterPro" id="IPR036388">
    <property type="entry name" value="WH-like_DNA-bd_sf"/>
</dbReference>
<gene>
    <name evidence="6" type="ORF">BSK56_18360</name>
</gene>
<keyword evidence="4" id="KW-0804">Transcription</keyword>
<evidence type="ECO:0000256" key="2">
    <source>
        <dbReference type="ARBA" id="ARBA00023015"/>
    </source>
</evidence>
<protein>
    <submittedName>
        <fullName evidence="6">LysR family transcriptional regulator</fullName>
    </submittedName>
</protein>
<dbReference type="PANTHER" id="PTHR30126">
    <property type="entry name" value="HTH-TYPE TRANSCRIPTIONAL REGULATOR"/>
    <property type="match status" value="1"/>
</dbReference>
<dbReference type="SUPFAM" id="SSF53850">
    <property type="entry name" value="Periplasmic binding protein-like II"/>
    <property type="match status" value="1"/>
</dbReference>
<organism evidence="6 7">
    <name type="scientific">Paenibacillus borealis</name>
    <dbReference type="NCBI Taxonomy" id="160799"/>
    <lineage>
        <taxon>Bacteria</taxon>
        <taxon>Bacillati</taxon>
        <taxon>Bacillota</taxon>
        <taxon>Bacilli</taxon>
        <taxon>Bacillales</taxon>
        <taxon>Paenibacillaceae</taxon>
        <taxon>Paenibacillus</taxon>
    </lineage>
</organism>
<evidence type="ECO:0000259" key="5">
    <source>
        <dbReference type="PROSITE" id="PS50931"/>
    </source>
</evidence>
<comment type="caution">
    <text evidence="6">The sequence shown here is derived from an EMBL/GenBank/DDBJ whole genome shotgun (WGS) entry which is preliminary data.</text>
</comment>
<sequence>MDFKTLITFQTIVSTGSFNRAAEELNYAQSTITMQIQKLESQLGVQLLERGKGISLTEAGRLFHEQSLLIVKDMERLQSSLAEMKSGEAGNVRLGATDPTASYRLPRLLQQFMSLYPKIEISVDIAGTPVLTERLLRGELDMVLCSAPELGKELHFEPLFTEKFVLLMPEDHPLADLPEVTPDHLRGHRLLITAVNCPYRKKLESVLQEFAGPPLNTMEVGSMTALKFYVEAGLGLAFVPESTLAPVPAGTAVRQLAGGAVDMACGIACRVADYPLRSASLRLYQFLKRELSLR</sequence>
<evidence type="ECO:0000313" key="6">
    <source>
        <dbReference type="EMBL" id="OMD45929.1"/>
    </source>
</evidence>
<accession>A0ABX3H673</accession>
<dbReference type="Pfam" id="PF00126">
    <property type="entry name" value="HTH_1"/>
    <property type="match status" value="1"/>
</dbReference>
<keyword evidence="2" id="KW-0805">Transcription regulation</keyword>
<keyword evidence="3" id="KW-0238">DNA-binding</keyword>
<dbReference type="RefSeq" id="WP_076112151.1">
    <property type="nucleotide sequence ID" value="NZ_MPTB01000023.1"/>
</dbReference>
<dbReference type="InterPro" id="IPR036390">
    <property type="entry name" value="WH_DNA-bd_sf"/>
</dbReference>
<dbReference type="CDD" id="cd05466">
    <property type="entry name" value="PBP2_LTTR_substrate"/>
    <property type="match status" value="1"/>
</dbReference>
<dbReference type="InterPro" id="IPR000847">
    <property type="entry name" value="LysR_HTH_N"/>
</dbReference>
<dbReference type="PRINTS" id="PR00039">
    <property type="entry name" value="HTHLYSR"/>
</dbReference>
<dbReference type="SUPFAM" id="SSF46785">
    <property type="entry name" value="Winged helix' DNA-binding domain"/>
    <property type="match status" value="1"/>
</dbReference>
<comment type="similarity">
    <text evidence="1">Belongs to the LysR transcriptional regulatory family.</text>
</comment>
<keyword evidence="7" id="KW-1185">Reference proteome</keyword>
<evidence type="ECO:0000256" key="3">
    <source>
        <dbReference type="ARBA" id="ARBA00023125"/>
    </source>
</evidence>
<dbReference type="EMBL" id="MPTB01000023">
    <property type="protein sequence ID" value="OMD45929.1"/>
    <property type="molecule type" value="Genomic_DNA"/>
</dbReference>
<evidence type="ECO:0000256" key="4">
    <source>
        <dbReference type="ARBA" id="ARBA00023163"/>
    </source>
</evidence>
<evidence type="ECO:0000313" key="7">
    <source>
        <dbReference type="Proteomes" id="UP000187412"/>
    </source>
</evidence>
<dbReference type="Gene3D" id="3.40.190.10">
    <property type="entry name" value="Periplasmic binding protein-like II"/>
    <property type="match status" value="2"/>
</dbReference>
<reference evidence="6 7" key="1">
    <citation type="submission" date="2016-10" db="EMBL/GenBank/DDBJ databases">
        <title>Paenibacillus species isolates.</title>
        <authorList>
            <person name="Beno S.M."/>
        </authorList>
    </citation>
    <scope>NUCLEOTIDE SEQUENCE [LARGE SCALE GENOMIC DNA]</scope>
    <source>
        <strain evidence="6 7">FSL H7-0744</strain>
    </source>
</reference>
<evidence type="ECO:0000256" key="1">
    <source>
        <dbReference type="ARBA" id="ARBA00009437"/>
    </source>
</evidence>
<proteinExistence type="inferred from homology"/>
<dbReference type="PROSITE" id="PS50931">
    <property type="entry name" value="HTH_LYSR"/>
    <property type="match status" value="1"/>
</dbReference>
<name>A0ABX3H673_PAEBO</name>
<dbReference type="Proteomes" id="UP000187412">
    <property type="component" value="Unassembled WGS sequence"/>
</dbReference>
<dbReference type="Pfam" id="PF03466">
    <property type="entry name" value="LysR_substrate"/>
    <property type="match status" value="1"/>
</dbReference>
<dbReference type="Gene3D" id="1.10.10.10">
    <property type="entry name" value="Winged helix-like DNA-binding domain superfamily/Winged helix DNA-binding domain"/>
    <property type="match status" value="1"/>
</dbReference>
<dbReference type="InterPro" id="IPR005119">
    <property type="entry name" value="LysR_subst-bd"/>
</dbReference>